<evidence type="ECO:0000313" key="6">
    <source>
        <dbReference type="EMBL" id="PSN74062.1"/>
    </source>
</evidence>
<dbReference type="OrthoDB" id="2102561at2759"/>
<dbReference type="SUPFAM" id="SSF51735">
    <property type="entry name" value="NAD(P)-binding Rossmann-fold domains"/>
    <property type="match status" value="1"/>
</dbReference>
<evidence type="ECO:0000256" key="1">
    <source>
        <dbReference type="ARBA" id="ARBA00006484"/>
    </source>
</evidence>
<dbReference type="PRINTS" id="PR00080">
    <property type="entry name" value="SDRFAMILY"/>
</dbReference>
<dbReference type="GO" id="GO:0019433">
    <property type="term" value="P:triglyceride catabolic process"/>
    <property type="evidence" value="ECO:0007669"/>
    <property type="project" value="TreeGrafter"/>
</dbReference>
<dbReference type="Pfam" id="PF00106">
    <property type="entry name" value="adh_short"/>
    <property type="match status" value="2"/>
</dbReference>
<dbReference type="GO" id="GO:0000140">
    <property type="term" value="F:acylglycerone-phosphate reductase (NADP+) activity"/>
    <property type="evidence" value="ECO:0007669"/>
    <property type="project" value="TreeGrafter"/>
</dbReference>
<dbReference type="GO" id="GO:0006654">
    <property type="term" value="P:phosphatidic acid biosynthetic process"/>
    <property type="evidence" value="ECO:0007669"/>
    <property type="project" value="TreeGrafter"/>
</dbReference>
<dbReference type="GO" id="GO:0005783">
    <property type="term" value="C:endoplasmic reticulum"/>
    <property type="evidence" value="ECO:0007669"/>
    <property type="project" value="TreeGrafter"/>
</dbReference>
<accession>A0A2T2P8S8</accession>
<evidence type="ECO:0000256" key="5">
    <source>
        <dbReference type="SAM" id="MobiDB-lite"/>
    </source>
</evidence>
<proteinExistence type="inferred from homology"/>
<keyword evidence="2" id="KW-0521">NADP</keyword>
<comment type="similarity">
    <text evidence="1 4">Belongs to the short-chain dehydrogenases/reductases (SDR) family.</text>
</comment>
<dbReference type="Proteomes" id="UP000240883">
    <property type="component" value="Unassembled WGS sequence"/>
</dbReference>
<dbReference type="EMBL" id="KZ678128">
    <property type="protein sequence ID" value="PSN74062.1"/>
    <property type="molecule type" value="Genomic_DNA"/>
</dbReference>
<dbReference type="PROSITE" id="PS00061">
    <property type="entry name" value="ADH_SHORT"/>
    <property type="match status" value="1"/>
</dbReference>
<gene>
    <name evidence="6" type="ORF">BS50DRAFT_627429</name>
</gene>
<dbReference type="Gene3D" id="3.40.50.720">
    <property type="entry name" value="NAD(P)-binding Rossmann-like Domain"/>
    <property type="match status" value="1"/>
</dbReference>
<keyword evidence="7" id="KW-1185">Reference proteome</keyword>
<protein>
    <submittedName>
        <fullName evidence="6">NAD(P)-binding protein</fullName>
    </submittedName>
</protein>
<organism evidence="6 7">
    <name type="scientific">Corynespora cassiicola Philippines</name>
    <dbReference type="NCBI Taxonomy" id="1448308"/>
    <lineage>
        <taxon>Eukaryota</taxon>
        <taxon>Fungi</taxon>
        <taxon>Dikarya</taxon>
        <taxon>Ascomycota</taxon>
        <taxon>Pezizomycotina</taxon>
        <taxon>Dothideomycetes</taxon>
        <taxon>Pleosporomycetidae</taxon>
        <taxon>Pleosporales</taxon>
        <taxon>Corynesporascaceae</taxon>
        <taxon>Corynespora</taxon>
    </lineage>
</organism>
<dbReference type="InterPro" id="IPR002347">
    <property type="entry name" value="SDR_fam"/>
</dbReference>
<evidence type="ECO:0000256" key="3">
    <source>
        <dbReference type="ARBA" id="ARBA00023002"/>
    </source>
</evidence>
<evidence type="ECO:0000256" key="2">
    <source>
        <dbReference type="ARBA" id="ARBA00022857"/>
    </source>
</evidence>
<evidence type="ECO:0000313" key="7">
    <source>
        <dbReference type="Proteomes" id="UP000240883"/>
    </source>
</evidence>
<dbReference type="PRINTS" id="PR00081">
    <property type="entry name" value="GDHRDH"/>
</dbReference>
<sequence>MSPFTSIFSYFSPATRPGQNATRKTALITGCSEGGIGAALASAFLDQGYFVFVTARNTSKVPLALKDAENVQILELDTTSLASIRAAVDAVRSSVASLSKRDGSENPQANGNADVGVGDRPGLDVLVNNAGHALSGPGLDVDVDREGKACFEVNVWGPLRMMQAFSPLMEGRSSAVVNIGSIAGSIHLAFQPIYAASKAALHTMSESMRLELEPLDIRVVTLIVGCVQSKVIQNIPAYRIPEGSLYQPIESQINEFVQAENRPPETKTEDFARDVVRDVVGGKDGMVWRGKWSVTMWVLWAFFPRWVQDRVASGGPGLGMLKNSRAKVKSA</sequence>
<dbReference type="GO" id="GO:0005811">
    <property type="term" value="C:lipid droplet"/>
    <property type="evidence" value="ECO:0007669"/>
    <property type="project" value="TreeGrafter"/>
</dbReference>
<dbReference type="STRING" id="1448308.A0A2T2P8S8"/>
<reference evidence="6 7" key="1">
    <citation type="journal article" date="2018" name="Front. Microbiol.">
        <title>Genome-Wide Analysis of Corynespora cassiicola Leaf Fall Disease Putative Effectors.</title>
        <authorList>
            <person name="Lopez D."/>
            <person name="Ribeiro S."/>
            <person name="Label P."/>
            <person name="Fumanal B."/>
            <person name="Venisse J.S."/>
            <person name="Kohler A."/>
            <person name="de Oliveira R.R."/>
            <person name="Labutti K."/>
            <person name="Lipzen A."/>
            <person name="Lail K."/>
            <person name="Bauer D."/>
            <person name="Ohm R.A."/>
            <person name="Barry K.W."/>
            <person name="Spatafora J."/>
            <person name="Grigoriev I.V."/>
            <person name="Martin F.M."/>
            <person name="Pujade-Renaud V."/>
        </authorList>
    </citation>
    <scope>NUCLEOTIDE SEQUENCE [LARGE SCALE GENOMIC DNA]</scope>
    <source>
        <strain evidence="6 7">Philippines</strain>
    </source>
</reference>
<dbReference type="GO" id="GO:0004806">
    <property type="term" value="F:triacylglycerol lipase activity"/>
    <property type="evidence" value="ECO:0007669"/>
    <property type="project" value="TreeGrafter"/>
</dbReference>
<dbReference type="PANTHER" id="PTHR44169">
    <property type="entry name" value="NADPH-DEPENDENT 1-ACYLDIHYDROXYACETONE PHOSPHATE REDUCTASE"/>
    <property type="match status" value="1"/>
</dbReference>
<dbReference type="AlphaFoldDB" id="A0A2T2P8S8"/>
<dbReference type="InterPro" id="IPR020904">
    <property type="entry name" value="Sc_DH/Rdtase_CS"/>
</dbReference>
<dbReference type="InterPro" id="IPR036291">
    <property type="entry name" value="NAD(P)-bd_dom_sf"/>
</dbReference>
<name>A0A2T2P8S8_CORCC</name>
<feature type="region of interest" description="Disordered" evidence="5">
    <location>
        <begin position="98"/>
        <end position="117"/>
    </location>
</feature>
<keyword evidence="3" id="KW-0560">Oxidoreductase</keyword>
<evidence type="ECO:0000256" key="4">
    <source>
        <dbReference type="RuleBase" id="RU000363"/>
    </source>
</evidence>
<dbReference type="PANTHER" id="PTHR44169:SF6">
    <property type="entry name" value="NADPH-DEPENDENT 1-ACYLDIHYDROXYACETONE PHOSPHATE REDUCTASE"/>
    <property type="match status" value="1"/>
</dbReference>